<dbReference type="EMBL" id="JAGFBR010000006">
    <property type="protein sequence ID" value="KAH0464716.1"/>
    <property type="molecule type" value="Genomic_DNA"/>
</dbReference>
<dbReference type="Proteomes" id="UP000775213">
    <property type="component" value="Unassembled WGS sequence"/>
</dbReference>
<sequence>MWDDDNSSIANVGSSRPNSIVKDIVYDDIAISLEGEMIKRSSAIGPRGPDHSAATINYEIAIRLHPEQAAGALSVGPRGPDWSAVIVENEITVLLHDE</sequence>
<accession>A0AAV7H6F6</accession>
<evidence type="ECO:0000313" key="2">
    <source>
        <dbReference type="Proteomes" id="UP000775213"/>
    </source>
</evidence>
<comment type="caution">
    <text evidence="1">The sequence shown here is derived from an EMBL/GenBank/DDBJ whole genome shotgun (WGS) entry which is preliminary data.</text>
</comment>
<dbReference type="AlphaFoldDB" id="A0AAV7H6F6"/>
<keyword evidence="2" id="KW-1185">Reference proteome</keyword>
<proteinExistence type="predicted"/>
<name>A0AAV7H6F6_DENCH</name>
<protein>
    <submittedName>
        <fullName evidence="1">Uncharacterized protein</fullName>
    </submittedName>
</protein>
<evidence type="ECO:0000313" key="1">
    <source>
        <dbReference type="EMBL" id="KAH0464716.1"/>
    </source>
</evidence>
<organism evidence="1 2">
    <name type="scientific">Dendrobium chrysotoxum</name>
    <name type="common">Orchid</name>
    <dbReference type="NCBI Taxonomy" id="161865"/>
    <lineage>
        <taxon>Eukaryota</taxon>
        <taxon>Viridiplantae</taxon>
        <taxon>Streptophyta</taxon>
        <taxon>Embryophyta</taxon>
        <taxon>Tracheophyta</taxon>
        <taxon>Spermatophyta</taxon>
        <taxon>Magnoliopsida</taxon>
        <taxon>Liliopsida</taxon>
        <taxon>Asparagales</taxon>
        <taxon>Orchidaceae</taxon>
        <taxon>Epidendroideae</taxon>
        <taxon>Malaxideae</taxon>
        <taxon>Dendrobiinae</taxon>
        <taxon>Dendrobium</taxon>
    </lineage>
</organism>
<reference evidence="1 2" key="1">
    <citation type="journal article" date="2021" name="Hortic Res">
        <title>Chromosome-scale assembly of the Dendrobium chrysotoxum genome enhances the understanding of orchid evolution.</title>
        <authorList>
            <person name="Zhang Y."/>
            <person name="Zhang G.Q."/>
            <person name="Zhang D."/>
            <person name="Liu X.D."/>
            <person name="Xu X.Y."/>
            <person name="Sun W.H."/>
            <person name="Yu X."/>
            <person name="Zhu X."/>
            <person name="Wang Z.W."/>
            <person name="Zhao X."/>
            <person name="Zhong W.Y."/>
            <person name="Chen H."/>
            <person name="Yin W.L."/>
            <person name="Huang T."/>
            <person name="Niu S.C."/>
            <person name="Liu Z.J."/>
        </authorList>
    </citation>
    <scope>NUCLEOTIDE SEQUENCE [LARGE SCALE GENOMIC DNA]</scope>
    <source>
        <strain evidence="1">Lindl</strain>
    </source>
</reference>
<gene>
    <name evidence="1" type="ORF">IEQ34_004819</name>
</gene>